<gene>
    <name evidence="1" type="ORF">WN51_08201</name>
</gene>
<accession>A0A0N0U336</accession>
<name>A0A0N0U336_9HYME</name>
<dbReference type="Proteomes" id="UP000053105">
    <property type="component" value="Unassembled WGS sequence"/>
</dbReference>
<keyword evidence="2" id="KW-1185">Reference proteome</keyword>
<proteinExistence type="predicted"/>
<dbReference type="OrthoDB" id="10654626at2759"/>
<evidence type="ECO:0000313" key="2">
    <source>
        <dbReference type="Proteomes" id="UP000053105"/>
    </source>
</evidence>
<dbReference type="EMBL" id="KQ435990">
    <property type="protein sequence ID" value="KOX67671.1"/>
    <property type="molecule type" value="Genomic_DNA"/>
</dbReference>
<evidence type="ECO:0000313" key="1">
    <source>
        <dbReference type="EMBL" id="KOX67671.1"/>
    </source>
</evidence>
<organism evidence="1 2">
    <name type="scientific">Melipona quadrifasciata</name>
    <dbReference type="NCBI Taxonomy" id="166423"/>
    <lineage>
        <taxon>Eukaryota</taxon>
        <taxon>Metazoa</taxon>
        <taxon>Ecdysozoa</taxon>
        <taxon>Arthropoda</taxon>
        <taxon>Hexapoda</taxon>
        <taxon>Insecta</taxon>
        <taxon>Pterygota</taxon>
        <taxon>Neoptera</taxon>
        <taxon>Endopterygota</taxon>
        <taxon>Hymenoptera</taxon>
        <taxon>Apocrita</taxon>
        <taxon>Aculeata</taxon>
        <taxon>Apoidea</taxon>
        <taxon>Anthophila</taxon>
        <taxon>Apidae</taxon>
        <taxon>Melipona</taxon>
    </lineage>
</organism>
<protein>
    <submittedName>
        <fullName evidence="1">Uncharacterized protein</fullName>
    </submittedName>
</protein>
<sequence length="228" mass="25825">MGSTRLWQTSRIAPNSFTGVVHWHKLVLFCQQDAGNWQESKSRYEKSSAIRGGYDEIPLNTTAINNLRIPLSMKQIVLSTRKTSNLPDSMYDRIVSSSVKCDPCAASRDTLMYDHLIKKFEQTQININAPNKSNISMYQYIHVFLKECNLRNIKSINLAMARHLRIWKCLALVTGELIYGVHGVCGCLLRSVTSGVRCGDCDLLCRLHCLYFPGQGPATAKMRNYETD</sequence>
<reference evidence="1 2" key="1">
    <citation type="submission" date="2015-07" db="EMBL/GenBank/DDBJ databases">
        <title>The genome of Melipona quadrifasciata.</title>
        <authorList>
            <person name="Pan H."/>
            <person name="Kapheim K."/>
        </authorList>
    </citation>
    <scope>NUCLEOTIDE SEQUENCE [LARGE SCALE GENOMIC DNA]</scope>
    <source>
        <strain evidence="1">0111107301</strain>
        <tissue evidence="1">Whole body</tissue>
    </source>
</reference>
<dbReference type="AlphaFoldDB" id="A0A0N0U336"/>